<name>A0A517P9L3_9PLAN</name>
<dbReference type="InterPro" id="IPR001173">
    <property type="entry name" value="Glyco_trans_2-like"/>
</dbReference>
<feature type="domain" description="Glycosyltransferase 2-like" evidence="4">
    <location>
        <begin position="21"/>
        <end position="184"/>
    </location>
</feature>
<dbReference type="PANTHER" id="PTHR43398">
    <property type="entry name" value="DOLICHOL-PHOSPHATE MANNOSYLTRANSFERASE SUBUNIT 1"/>
    <property type="match status" value="1"/>
</dbReference>
<dbReference type="Pfam" id="PF00535">
    <property type="entry name" value="Glycos_transf_2"/>
    <property type="match status" value="1"/>
</dbReference>
<keyword evidence="6" id="KW-1185">Reference proteome</keyword>
<organism evidence="5 6">
    <name type="scientific">Alienimonas californiensis</name>
    <dbReference type="NCBI Taxonomy" id="2527989"/>
    <lineage>
        <taxon>Bacteria</taxon>
        <taxon>Pseudomonadati</taxon>
        <taxon>Planctomycetota</taxon>
        <taxon>Planctomycetia</taxon>
        <taxon>Planctomycetales</taxon>
        <taxon>Planctomycetaceae</taxon>
        <taxon>Alienimonas</taxon>
    </lineage>
</organism>
<dbReference type="GO" id="GO:0004582">
    <property type="term" value="F:dolichyl-phosphate beta-D-mannosyltransferase activity"/>
    <property type="evidence" value="ECO:0007669"/>
    <property type="project" value="InterPro"/>
</dbReference>
<evidence type="ECO:0000256" key="3">
    <source>
        <dbReference type="ARBA" id="ARBA00022679"/>
    </source>
</evidence>
<sequence length="267" mass="28993">MTDAPAAGDAGSQATRGRTLVVLCTYNERENVPTLIDGVLAVDERLDVRVVDDDSPDGTAAAVEERFAANPRVSVVVRRGERGLGTATLTGLRGAVADGYDAAVTMDADWSHHPRHLPALLALLDEYDVAIGSRYVPGGAIEGWPWRRHLMSRAINVYSRAALGLRQRDCSGAFRAFRTELLERVDFDAVRSTGYAFMEEFLYRCVVAGARVAETPVTFVDRVEGSSKINGREALAALWTLGRVGLEERRRPPVQRPATAARGASRG</sequence>
<reference evidence="5 6" key="1">
    <citation type="submission" date="2019-02" db="EMBL/GenBank/DDBJ databases">
        <title>Deep-cultivation of Planctomycetes and their phenomic and genomic characterization uncovers novel biology.</title>
        <authorList>
            <person name="Wiegand S."/>
            <person name="Jogler M."/>
            <person name="Boedeker C."/>
            <person name="Pinto D."/>
            <person name="Vollmers J."/>
            <person name="Rivas-Marin E."/>
            <person name="Kohn T."/>
            <person name="Peeters S.H."/>
            <person name="Heuer A."/>
            <person name="Rast P."/>
            <person name="Oberbeckmann S."/>
            <person name="Bunk B."/>
            <person name="Jeske O."/>
            <person name="Meyerdierks A."/>
            <person name="Storesund J.E."/>
            <person name="Kallscheuer N."/>
            <person name="Luecker S."/>
            <person name="Lage O.M."/>
            <person name="Pohl T."/>
            <person name="Merkel B.J."/>
            <person name="Hornburger P."/>
            <person name="Mueller R.-W."/>
            <person name="Bruemmer F."/>
            <person name="Labrenz M."/>
            <person name="Spormann A.M."/>
            <person name="Op den Camp H."/>
            <person name="Overmann J."/>
            <person name="Amann R."/>
            <person name="Jetten M.S.M."/>
            <person name="Mascher T."/>
            <person name="Medema M.H."/>
            <person name="Devos D.P."/>
            <person name="Kaster A.-K."/>
            <person name="Ovreas L."/>
            <person name="Rohde M."/>
            <person name="Galperin M.Y."/>
            <person name="Jogler C."/>
        </authorList>
    </citation>
    <scope>NUCLEOTIDE SEQUENCE [LARGE SCALE GENOMIC DNA]</scope>
    <source>
        <strain evidence="5 6">CA12</strain>
    </source>
</reference>
<evidence type="ECO:0000313" key="6">
    <source>
        <dbReference type="Proteomes" id="UP000318741"/>
    </source>
</evidence>
<dbReference type="PANTHER" id="PTHR43398:SF1">
    <property type="entry name" value="DOLICHOL-PHOSPHATE MANNOSYLTRANSFERASE SUBUNIT 1"/>
    <property type="match status" value="1"/>
</dbReference>
<dbReference type="RefSeq" id="WP_145358935.1">
    <property type="nucleotide sequence ID" value="NZ_CP036265.1"/>
</dbReference>
<keyword evidence="3 5" id="KW-0808">Transferase</keyword>
<dbReference type="FunFam" id="3.90.550.10:FF:000122">
    <property type="entry name" value="Dolichol-phosphate mannosyltransferase subunit 1"/>
    <property type="match status" value="1"/>
</dbReference>
<dbReference type="GO" id="GO:0047267">
    <property type="term" value="F:undecaprenyl-phosphate mannosyltransferase activity"/>
    <property type="evidence" value="ECO:0007669"/>
    <property type="project" value="UniProtKB-EC"/>
</dbReference>
<protein>
    <submittedName>
        <fullName evidence="5">Undecaprenyl-phosphate mannosyltransferase</fullName>
        <ecNumber evidence="5">2.4.1.54</ecNumber>
    </submittedName>
</protein>
<evidence type="ECO:0000256" key="1">
    <source>
        <dbReference type="ARBA" id="ARBA00006739"/>
    </source>
</evidence>
<dbReference type="KEGG" id="acaf:CA12_21560"/>
<evidence type="ECO:0000256" key="2">
    <source>
        <dbReference type="ARBA" id="ARBA00022676"/>
    </source>
</evidence>
<accession>A0A517P9L3</accession>
<dbReference type="OrthoDB" id="9810303at2"/>
<proteinExistence type="inferred from homology"/>
<dbReference type="GO" id="GO:0009247">
    <property type="term" value="P:glycolipid biosynthetic process"/>
    <property type="evidence" value="ECO:0007669"/>
    <property type="project" value="TreeGrafter"/>
</dbReference>
<dbReference type="GO" id="GO:0016020">
    <property type="term" value="C:membrane"/>
    <property type="evidence" value="ECO:0007669"/>
    <property type="project" value="GOC"/>
</dbReference>
<dbReference type="EMBL" id="CP036265">
    <property type="protein sequence ID" value="QDT16058.1"/>
    <property type="molecule type" value="Genomic_DNA"/>
</dbReference>
<dbReference type="InterPro" id="IPR039528">
    <property type="entry name" value="DPM1-like"/>
</dbReference>
<evidence type="ECO:0000259" key="4">
    <source>
        <dbReference type="Pfam" id="PF00535"/>
    </source>
</evidence>
<gene>
    <name evidence="5" type="ORF">CA12_21560</name>
</gene>
<evidence type="ECO:0000313" key="5">
    <source>
        <dbReference type="EMBL" id="QDT16058.1"/>
    </source>
</evidence>
<dbReference type="Proteomes" id="UP000318741">
    <property type="component" value="Chromosome"/>
</dbReference>
<comment type="similarity">
    <text evidence="1">Belongs to the glycosyltransferase 2 family.</text>
</comment>
<dbReference type="SUPFAM" id="SSF53448">
    <property type="entry name" value="Nucleotide-diphospho-sugar transferases"/>
    <property type="match status" value="1"/>
</dbReference>
<dbReference type="EC" id="2.4.1.54" evidence="5"/>
<keyword evidence="2 5" id="KW-0328">Glycosyltransferase</keyword>
<dbReference type="AlphaFoldDB" id="A0A517P9L3"/>
<dbReference type="Gene3D" id="3.90.550.10">
    <property type="entry name" value="Spore Coat Polysaccharide Biosynthesis Protein SpsA, Chain A"/>
    <property type="match status" value="1"/>
</dbReference>
<dbReference type="InterPro" id="IPR029044">
    <property type="entry name" value="Nucleotide-diphossugar_trans"/>
</dbReference>
<dbReference type="CDD" id="cd06442">
    <property type="entry name" value="DPM1_like"/>
    <property type="match status" value="1"/>
</dbReference>